<dbReference type="SUPFAM" id="SSF64518">
    <property type="entry name" value="Phase 1 flagellin"/>
    <property type="match status" value="1"/>
</dbReference>
<evidence type="ECO:0000313" key="7">
    <source>
        <dbReference type="EMBL" id="BAM02311.1"/>
    </source>
</evidence>
<dbReference type="RefSeq" id="WP_014435531.1">
    <property type="nucleotide sequence ID" value="NC_017080.1"/>
</dbReference>
<keyword evidence="7" id="KW-0282">Flagellum</keyword>
<dbReference type="PRINTS" id="PR00207">
    <property type="entry name" value="FLAGELLIN"/>
</dbReference>
<dbReference type="Proteomes" id="UP000007881">
    <property type="component" value="Chromosome"/>
</dbReference>
<sequence>MSRINTNVSSLVARNNLDRSTVDLNTRLERLSTGLRINRGSDDPSGLIASERLRSEIRATDQAVDNAERASNVIATTEGALAEVSSLLTSIKALTIQAANTGAFSPAEIEANQLEIDSAVQSITRISNTASFAGLNLLDGTLGFVTSGVDQTKVNDVFVRAANFGLDSSIPLEVSVLAPAEKASLFLSGGNASFPGGLEESVTIELAGSVGGTTFSFISGTSMADVATAINQVRDATGVSARLENPGTPEDGLIIESTGYGDDAFVSVSVLDGGDSFVTLSSPGAPVAAALGRDRGEDVLATVNGNVAEGKGLGLTLATPTLDVELVLTSGTATTLNDTTEFTITGGGALFQVGPEVNSLQQVGFGIGSIAASRLGNATVGVLSSIATGGGNSLVEGKAREASDIIDAASEQVATLRGRLGAFERNTLDAGARSQQAALENLSAAESSIRDADFAEESAALTRAQILQQANTSTLALANQSAQNVLSLLQ</sequence>
<dbReference type="GO" id="GO:0005198">
    <property type="term" value="F:structural molecule activity"/>
    <property type="evidence" value="ECO:0007669"/>
    <property type="project" value="UniProtKB-UniRule"/>
</dbReference>
<keyword evidence="7" id="KW-0966">Cell projection</keyword>
<evidence type="ECO:0000256" key="2">
    <source>
        <dbReference type="ARBA" id="ARBA00022525"/>
    </source>
</evidence>
<keyword evidence="3 4" id="KW-0975">Bacterial flagellum</keyword>
<evidence type="ECO:0000313" key="8">
    <source>
        <dbReference type="Proteomes" id="UP000007881"/>
    </source>
</evidence>
<proteinExistence type="inferred from homology"/>
<organism evidence="7 8">
    <name type="scientific">Phycisphaera mikurensis (strain NBRC 102666 / KCTC 22515 / FYK2301M01)</name>
    <dbReference type="NCBI Taxonomy" id="1142394"/>
    <lineage>
        <taxon>Bacteria</taxon>
        <taxon>Pseudomonadati</taxon>
        <taxon>Planctomycetota</taxon>
        <taxon>Phycisphaerae</taxon>
        <taxon>Phycisphaerales</taxon>
        <taxon>Phycisphaeraceae</taxon>
        <taxon>Phycisphaera</taxon>
    </lineage>
</organism>
<dbReference type="PANTHER" id="PTHR42792">
    <property type="entry name" value="FLAGELLIN"/>
    <property type="match status" value="1"/>
</dbReference>
<dbReference type="Pfam" id="PF00700">
    <property type="entry name" value="Flagellin_C"/>
    <property type="match status" value="1"/>
</dbReference>
<keyword evidence="2 4" id="KW-0964">Secreted</keyword>
<reference evidence="7 8" key="1">
    <citation type="submission" date="2012-02" db="EMBL/GenBank/DDBJ databases">
        <title>Complete genome sequence of Phycisphaera mikurensis NBRC 102666.</title>
        <authorList>
            <person name="Ankai A."/>
            <person name="Hosoyama A."/>
            <person name="Terui Y."/>
            <person name="Sekine M."/>
            <person name="Fukai R."/>
            <person name="Kato Y."/>
            <person name="Nakamura S."/>
            <person name="Yamada-Narita S."/>
            <person name="Kawakoshi A."/>
            <person name="Fukunaga Y."/>
            <person name="Yamazaki S."/>
            <person name="Fujita N."/>
        </authorList>
    </citation>
    <scope>NUCLEOTIDE SEQUENCE [LARGE SCALE GENOMIC DNA]</scope>
    <source>
        <strain evidence="8">NBRC 102666 / KCTC 22515 / FYK2301M01</strain>
    </source>
</reference>
<dbReference type="STRING" id="1142394.PSMK_01520"/>
<evidence type="ECO:0000259" key="6">
    <source>
        <dbReference type="Pfam" id="PF00700"/>
    </source>
</evidence>
<evidence type="ECO:0000259" key="5">
    <source>
        <dbReference type="Pfam" id="PF00669"/>
    </source>
</evidence>
<dbReference type="EMBL" id="AP012338">
    <property type="protein sequence ID" value="BAM02311.1"/>
    <property type="molecule type" value="Genomic_DNA"/>
</dbReference>
<dbReference type="OrthoDB" id="9796789at2"/>
<keyword evidence="7" id="KW-0969">Cilium</keyword>
<dbReference type="InterPro" id="IPR001029">
    <property type="entry name" value="Flagellin_N"/>
</dbReference>
<dbReference type="PANTHER" id="PTHR42792:SF2">
    <property type="entry name" value="FLAGELLIN"/>
    <property type="match status" value="1"/>
</dbReference>
<dbReference type="HOGENOM" id="CLU_011142_7_1_0"/>
<protein>
    <recommendedName>
        <fullName evidence="4">Flagellin</fullName>
    </recommendedName>
</protein>
<dbReference type="GO" id="GO:0009288">
    <property type="term" value="C:bacterial-type flagellum"/>
    <property type="evidence" value="ECO:0007669"/>
    <property type="project" value="UniProtKB-SubCell"/>
</dbReference>
<name>I0IAM3_PHYMF</name>
<evidence type="ECO:0000256" key="1">
    <source>
        <dbReference type="ARBA" id="ARBA00005709"/>
    </source>
</evidence>
<keyword evidence="8" id="KW-1185">Reference proteome</keyword>
<dbReference type="InterPro" id="IPR046358">
    <property type="entry name" value="Flagellin_C"/>
</dbReference>
<dbReference type="InterPro" id="IPR001492">
    <property type="entry name" value="Flagellin"/>
</dbReference>
<dbReference type="KEGG" id="phm:PSMK_01520"/>
<feature type="domain" description="Flagellin N-terminal" evidence="5">
    <location>
        <begin position="4"/>
        <end position="141"/>
    </location>
</feature>
<dbReference type="Gene3D" id="6.10.10.10">
    <property type="entry name" value="Flagellar export chaperone, C-terminal domain"/>
    <property type="match status" value="1"/>
</dbReference>
<comment type="function">
    <text evidence="4">Flagellin is the subunit protein which polymerizes to form the filaments of bacterial flagella.</text>
</comment>
<dbReference type="eggNOG" id="COG1344">
    <property type="taxonomic scope" value="Bacteria"/>
</dbReference>
<dbReference type="Pfam" id="PF07196">
    <property type="entry name" value="Flagellin_IN"/>
    <property type="match status" value="1"/>
</dbReference>
<comment type="similarity">
    <text evidence="1 4">Belongs to the bacterial flagellin family.</text>
</comment>
<evidence type="ECO:0000256" key="3">
    <source>
        <dbReference type="ARBA" id="ARBA00023143"/>
    </source>
</evidence>
<evidence type="ECO:0000256" key="4">
    <source>
        <dbReference type="RuleBase" id="RU362073"/>
    </source>
</evidence>
<accession>I0IAM3</accession>
<feature type="domain" description="Flagellin C-terminal" evidence="6">
    <location>
        <begin position="404"/>
        <end position="489"/>
    </location>
</feature>
<dbReference type="InterPro" id="IPR010810">
    <property type="entry name" value="Flagellin_hook_IN_motif"/>
</dbReference>
<dbReference type="PATRIC" id="fig|1142394.8.peg.153"/>
<dbReference type="AlphaFoldDB" id="I0IAM3"/>
<gene>
    <name evidence="7" type="primary">fliC</name>
    <name evidence="7" type="ordered locus">PSMK_01520</name>
</gene>
<dbReference type="GO" id="GO:0005576">
    <property type="term" value="C:extracellular region"/>
    <property type="evidence" value="ECO:0007669"/>
    <property type="project" value="UniProtKB-SubCell"/>
</dbReference>
<dbReference type="Gene3D" id="1.20.1330.10">
    <property type="entry name" value="f41 fragment of flagellin, N-terminal domain"/>
    <property type="match status" value="2"/>
</dbReference>
<dbReference type="InterPro" id="IPR042187">
    <property type="entry name" value="Flagellin_C_sub2"/>
</dbReference>
<dbReference type="Pfam" id="PF00669">
    <property type="entry name" value="Flagellin_N"/>
    <property type="match status" value="1"/>
</dbReference>
<comment type="subcellular location">
    <subcellularLocation>
        <location evidence="4">Secreted</location>
    </subcellularLocation>
    <subcellularLocation>
        <location evidence="4">Bacterial flagellum</location>
    </subcellularLocation>
</comment>